<comment type="caution">
    <text evidence="1">The sequence shown here is derived from an EMBL/GenBank/DDBJ whole genome shotgun (WGS) entry which is preliminary data.</text>
</comment>
<sequence length="44" mass="4706">MSRLVASRAGIPRASPIAVGAVMPRSSSSRPISMRRRIVVNRSA</sequence>
<dbReference type="AlphaFoldDB" id="A0A4R5QFT1"/>
<evidence type="ECO:0000313" key="1">
    <source>
        <dbReference type="EMBL" id="TDH62134.1"/>
    </source>
</evidence>
<keyword evidence="2" id="KW-1185">Reference proteome</keyword>
<accession>A0A4R5QFT1</accession>
<proteinExistence type="predicted"/>
<reference evidence="1 2" key="1">
    <citation type="journal article" date="2016" name="J. Microbiol.">
        <title>Dankookia rubra gen. nov., sp. nov., an alphaproteobacterium isolated from sediment of a shallow stream.</title>
        <authorList>
            <person name="Kim W.H."/>
            <person name="Kim D.H."/>
            <person name="Kang K."/>
            <person name="Ahn T.Y."/>
        </authorList>
    </citation>
    <scope>NUCLEOTIDE SEQUENCE [LARGE SCALE GENOMIC DNA]</scope>
    <source>
        <strain evidence="1 2">JCM30602</strain>
    </source>
</reference>
<name>A0A4R5QFT1_9PROT</name>
<organism evidence="1 2">
    <name type="scientific">Dankookia rubra</name>
    <dbReference type="NCBI Taxonomy" id="1442381"/>
    <lineage>
        <taxon>Bacteria</taxon>
        <taxon>Pseudomonadati</taxon>
        <taxon>Pseudomonadota</taxon>
        <taxon>Alphaproteobacteria</taxon>
        <taxon>Acetobacterales</taxon>
        <taxon>Roseomonadaceae</taxon>
        <taxon>Dankookia</taxon>
    </lineage>
</organism>
<evidence type="ECO:0000313" key="2">
    <source>
        <dbReference type="Proteomes" id="UP000295096"/>
    </source>
</evidence>
<dbReference type="EMBL" id="SMSJ01000014">
    <property type="protein sequence ID" value="TDH62134.1"/>
    <property type="molecule type" value="Genomic_DNA"/>
</dbReference>
<protein>
    <submittedName>
        <fullName evidence="1">DUF3678 domain-containing protein</fullName>
    </submittedName>
</protein>
<gene>
    <name evidence="1" type="ORF">E2C06_13230</name>
</gene>
<dbReference type="Proteomes" id="UP000295096">
    <property type="component" value="Unassembled WGS sequence"/>
</dbReference>